<reference evidence="2 3" key="1">
    <citation type="submission" date="2018-10" db="EMBL/GenBank/DDBJ databases">
        <title>Draft genome sequence of the microsporidian Tubulinosema ratisbonensis.</title>
        <authorList>
            <person name="Polonais V."/>
            <person name="Peyretaillade E."/>
            <person name="Niehus S."/>
            <person name="Wawrzyniak I."/>
            <person name="Franchet A."/>
            <person name="Gaspin C."/>
            <person name="Reichstadt M."/>
            <person name="Belser C."/>
            <person name="Labadie K."/>
            <person name="Delbac F."/>
            <person name="Ferrandon D."/>
        </authorList>
    </citation>
    <scope>NUCLEOTIDE SEQUENCE [LARGE SCALE GENOMIC DNA]</scope>
    <source>
        <strain evidence="2 3">Franzen</strain>
    </source>
</reference>
<feature type="region of interest" description="Disordered" evidence="1">
    <location>
        <begin position="147"/>
        <end position="184"/>
    </location>
</feature>
<evidence type="ECO:0000313" key="3">
    <source>
        <dbReference type="Proteomes" id="UP000282876"/>
    </source>
</evidence>
<dbReference type="AlphaFoldDB" id="A0A437AN64"/>
<comment type="caution">
    <text evidence="2">The sequence shown here is derived from an EMBL/GenBank/DDBJ whole genome shotgun (WGS) entry which is preliminary data.</text>
</comment>
<dbReference type="Proteomes" id="UP000282876">
    <property type="component" value="Unassembled WGS sequence"/>
</dbReference>
<accession>A0A437AN64</accession>
<dbReference type="EMBL" id="RCSS01000172">
    <property type="protein sequence ID" value="RVD92632.1"/>
    <property type="molecule type" value="Genomic_DNA"/>
</dbReference>
<protein>
    <submittedName>
        <fullName evidence="2">Uncharacterized protein</fullName>
    </submittedName>
</protein>
<evidence type="ECO:0000256" key="1">
    <source>
        <dbReference type="SAM" id="MobiDB-lite"/>
    </source>
</evidence>
<feature type="compositionally biased region" description="Acidic residues" evidence="1">
    <location>
        <begin position="165"/>
        <end position="174"/>
    </location>
</feature>
<proteinExistence type="predicted"/>
<keyword evidence="3" id="KW-1185">Reference proteome</keyword>
<organism evidence="2 3">
    <name type="scientific">Tubulinosema ratisbonensis</name>
    <dbReference type="NCBI Taxonomy" id="291195"/>
    <lineage>
        <taxon>Eukaryota</taxon>
        <taxon>Fungi</taxon>
        <taxon>Fungi incertae sedis</taxon>
        <taxon>Microsporidia</taxon>
        <taxon>Tubulinosematoidea</taxon>
        <taxon>Tubulinosematidae</taxon>
        <taxon>Tubulinosema</taxon>
    </lineage>
</organism>
<dbReference type="VEuPathDB" id="MicrosporidiaDB:TUBRATIS_008600"/>
<evidence type="ECO:0000313" key="2">
    <source>
        <dbReference type="EMBL" id="RVD92632.1"/>
    </source>
</evidence>
<sequence length="207" mass="23248">MLFLLQSISCLKILKYMMWDNKPYILVQSEGQLGSEKIKLVSAKDRKFKKSCKTNEIEMANDKNCFFMLELPQNMTKGYVRLEGVDNKNKKMYSDPTNLSECKPVKIAADDPLVNGILFGEGGQTPKNGELPIYGKDGERDYFQEVYKNPDNNMGTNDNSKGGNEDNEENDSEEDSKTSKSIDNDGDNGICSISLGGLCVFLVFMFI</sequence>
<name>A0A437AN64_9MICR</name>
<gene>
    <name evidence="2" type="ORF">TUBRATIS_008600</name>
</gene>